<name>A0A2W4WNT4_9CYAN</name>
<evidence type="ECO:0000313" key="2">
    <source>
        <dbReference type="EMBL" id="PZO46774.1"/>
    </source>
</evidence>
<dbReference type="GO" id="GO:0006302">
    <property type="term" value="P:double-strand break repair"/>
    <property type="evidence" value="ECO:0007669"/>
    <property type="project" value="TreeGrafter"/>
</dbReference>
<dbReference type="GO" id="GO:0005524">
    <property type="term" value="F:ATP binding"/>
    <property type="evidence" value="ECO:0007669"/>
    <property type="project" value="InterPro"/>
</dbReference>
<sequence>MHIQTLTLNNYRGAQSLSLDLDSQLNVFVGINGAGKSTILDAATLLLSWAVNRIRSPTASGRPIAEGDITNGQPSASIELIGVHEDKSITWRLAKARKGSRISENPTNLKPLSSYVNAVQDHLQSESAALPLFAYYPVNRAVLEIPLRIRTRHEFDLLAAYDKALDSETAFRTFFEWFRAREDLENELKILNIEGSNLKAPRKTPDAPDPQLQAVRDALYQFLPEFSNLRVRRSPLRMEVEKNGHVLTVNQLSDGEKCLIALISDLARRLAIANPTAESPLTGEGIILIDEIDLHLHPKWQRIVVPKLLKVFPNCQFLVSTHSPHVLTHVQPENIFLLDWIDSNITAQHPSESYGKTVERILEDLMGLETTRPAVVKTNLQAIYEMIARDHLDEARREIVHLKSKIGSDPELVKAEGLIRRKELIGR</sequence>
<dbReference type="InterPro" id="IPR003959">
    <property type="entry name" value="ATPase_AAA_core"/>
</dbReference>
<dbReference type="Proteomes" id="UP000249794">
    <property type="component" value="Unassembled WGS sequence"/>
</dbReference>
<evidence type="ECO:0000259" key="1">
    <source>
        <dbReference type="Pfam" id="PF13304"/>
    </source>
</evidence>
<dbReference type="GO" id="GO:0000731">
    <property type="term" value="P:DNA synthesis involved in DNA repair"/>
    <property type="evidence" value="ECO:0007669"/>
    <property type="project" value="TreeGrafter"/>
</dbReference>
<reference evidence="3" key="1">
    <citation type="submission" date="2018-04" db="EMBL/GenBank/DDBJ databases">
        <authorList>
            <person name="Cornet L."/>
        </authorList>
    </citation>
    <scope>NUCLEOTIDE SEQUENCE [LARGE SCALE GENOMIC DNA]</scope>
</reference>
<dbReference type="PANTHER" id="PTHR32182:SF23">
    <property type="entry name" value="ATP BINDING PROTEIN"/>
    <property type="match status" value="1"/>
</dbReference>
<evidence type="ECO:0000313" key="3">
    <source>
        <dbReference type="Proteomes" id="UP000249794"/>
    </source>
</evidence>
<dbReference type="PANTHER" id="PTHR32182">
    <property type="entry name" value="DNA REPLICATION AND REPAIR PROTEIN RECF"/>
    <property type="match status" value="1"/>
</dbReference>
<accession>A0A2W4WNT4</accession>
<dbReference type="AlphaFoldDB" id="A0A2W4WNT4"/>
<gene>
    <name evidence="2" type="ORF">DCF15_19885</name>
</gene>
<dbReference type="Gene3D" id="3.40.50.300">
    <property type="entry name" value="P-loop containing nucleotide triphosphate hydrolases"/>
    <property type="match status" value="1"/>
</dbReference>
<comment type="caution">
    <text evidence="2">The sequence shown here is derived from an EMBL/GenBank/DDBJ whole genome shotgun (WGS) entry which is preliminary data.</text>
</comment>
<organism evidence="2 3">
    <name type="scientific">Phormidesmis priestleyi</name>
    <dbReference type="NCBI Taxonomy" id="268141"/>
    <lineage>
        <taxon>Bacteria</taxon>
        <taxon>Bacillati</taxon>
        <taxon>Cyanobacteriota</taxon>
        <taxon>Cyanophyceae</taxon>
        <taxon>Leptolyngbyales</taxon>
        <taxon>Leptolyngbyaceae</taxon>
        <taxon>Phormidesmis</taxon>
    </lineage>
</organism>
<reference evidence="2 3" key="2">
    <citation type="submission" date="2018-06" db="EMBL/GenBank/DDBJ databases">
        <title>Metagenomic assembly of (sub)arctic Cyanobacteria and their associated microbiome from non-axenic cultures.</title>
        <authorList>
            <person name="Baurain D."/>
        </authorList>
    </citation>
    <scope>NUCLEOTIDE SEQUENCE [LARGE SCALE GENOMIC DNA]</scope>
    <source>
        <strain evidence="2">ULC027bin1</strain>
    </source>
</reference>
<dbReference type="SUPFAM" id="SSF52540">
    <property type="entry name" value="P-loop containing nucleoside triphosphate hydrolases"/>
    <property type="match status" value="1"/>
</dbReference>
<feature type="domain" description="ATPase AAA-type core" evidence="1">
    <location>
        <begin position="25"/>
        <end position="327"/>
    </location>
</feature>
<dbReference type="GO" id="GO:0016887">
    <property type="term" value="F:ATP hydrolysis activity"/>
    <property type="evidence" value="ECO:0007669"/>
    <property type="project" value="InterPro"/>
</dbReference>
<proteinExistence type="predicted"/>
<dbReference type="Pfam" id="PF13304">
    <property type="entry name" value="AAA_21"/>
    <property type="match status" value="1"/>
</dbReference>
<dbReference type="InterPro" id="IPR027417">
    <property type="entry name" value="P-loop_NTPase"/>
</dbReference>
<protein>
    <submittedName>
        <fullName evidence="2">ATPase</fullName>
    </submittedName>
</protein>
<dbReference type="EMBL" id="QBMP01000297">
    <property type="protein sequence ID" value="PZO46774.1"/>
    <property type="molecule type" value="Genomic_DNA"/>
</dbReference>